<feature type="transmembrane region" description="Helical" evidence="1">
    <location>
        <begin position="156"/>
        <end position="177"/>
    </location>
</feature>
<evidence type="ECO:0000256" key="1">
    <source>
        <dbReference type="SAM" id="Phobius"/>
    </source>
</evidence>
<dbReference type="GeneID" id="18910397"/>
<reference evidence="2 3" key="1">
    <citation type="journal article" date="2012" name="BMC Genomics">
        <title>Comparative genomics of the white-rot fungi, Phanerochaete carnosa and P. chrysosporium, to elucidate the genetic basis of the distinct wood types they colonize.</title>
        <authorList>
            <person name="Suzuki H."/>
            <person name="MacDonald J."/>
            <person name="Syed K."/>
            <person name="Salamov A."/>
            <person name="Hori C."/>
            <person name="Aerts A."/>
            <person name="Henrissat B."/>
            <person name="Wiebenga A."/>
            <person name="vanKuyk P.A."/>
            <person name="Barry K."/>
            <person name="Lindquist E."/>
            <person name="LaButti K."/>
            <person name="Lapidus A."/>
            <person name="Lucas S."/>
            <person name="Coutinho P."/>
            <person name="Gong Y."/>
            <person name="Samejima M."/>
            <person name="Mahadevan R."/>
            <person name="Abou-Zaid M."/>
            <person name="de Vries R.P."/>
            <person name="Igarashi K."/>
            <person name="Yadav J.S."/>
            <person name="Grigoriev I.V."/>
            <person name="Master E.R."/>
        </authorList>
    </citation>
    <scope>NUCLEOTIDE SEQUENCE [LARGE SCALE GENOMIC DNA]</scope>
    <source>
        <strain evidence="2 3">HHB-10118-sp</strain>
    </source>
</reference>
<dbReference type="AlphaFoldDB" id="K5WMK9"/>
<proteinExistence type="predicted"/>
<feature type="transmembrane region" description="Helical" evidence="1">
    <location>
        <begin position="12"/>
        <end position="33"/>
    </location>
</feature>
<evidence type="ECO:0000313" key="2">
    <source>
        <dbReference type="EMBL" id="EKM51542.1"/>
    </source>
</evidence>
<dbReference type="RefSeq" id="XP_007399354.1">
    <property type="nucleotide sequence ID" value="XM_007399292.1"/>
</dbReference>
<feature type="transmembrane region" description="Helical" evidence="1">
    <location>
        <begin position="197"/>
        <end position="213"/>
    </location>
</feature>
<keyword evidence="1" id="KW-0812">Transmembrane</keyword>
<dbReference type="InParanoid" id="K5WMK9"/>
<keyword evidence="3" id="KW-1185">Reference proteome</keyword>
<dbReference type="KEGG" id="pco:PHACADRAFT_186994"/>
<evidence type="ECO:0000313" key="3">
    <source>
        <dbReference type="Proteomes" id="UP000008370"/>
    </source>
</evidence>
<accession>K5WMK9</accession>
<organism evidence="2 3">
    <name type="scientific">Phanerochaete carnosa (strain HHB-10118-sp)</name>
    <name type="common">White-rot fungus</name>
    <name type="synonym">Peniophora carnosa</name>
    <dbReference type="NCBI Taxonomy" id="650164"/>
    <lineage>
        <taxon>Eukaryota</taxon>
        <taxon>Fungi</taxon>
        <taxon>Dikarya</taxon>
        <taxon>Basidiomycota</taxon>
        <taxon>Agaricomycotina</taxon>
        <taxon>Agaricomycetes</taxon>
        <taxon>Polyporales</taxon>
        <taxon>Phanerochaetaceae</taxon>
        <taxon>Phanerochaete</taxon>
    </lineage>
</organism>
<dbReference type="EMBL" id="JH930476">
    <property type="protein sequence ID" value="EKM51542.1"/>
    <property type="molecule type" value="Genomic_DNA"/>
</dbReference>
<sequence length="218" mass="24903">MTYWLAHDVIEAIMAWLIEMSSFLLGLYIWYLILSFHKVELELLTRKTNLRLVHRMSFAKIQGRNQVPYLLGRYAHLAMLLTMLRFALPVSLNPLLPMLSRMQQSCDLLWQQVTQHYRHQAATSLCALGSTGVTEIWDPDKIFCTIALAPRAKGAFLAYFVCTLVWDTSILALTVFGMRTKKLPPELPLRSVLLSQGIMYASITALTCIPMAISERMH</sequence>
<dbReference type="Proteomes" id="UP000008370">
    <property type="component" value="Unassembled WGS sequence"/>
</dbReference>
<keyword evidence="1" id="KW-1133">Transmembrane helix</keyword>
<name>K5WMK9_PHACS</name>
<protein>
    <submittedName>
        <fullName evidence="2">Uncharacterized protein</fullName>
    </submittedName>
</protein>
<keyword evidence="1" id="KW-0472">Membrane</keyword>
<gene>
    <name evidence="2" type="ORF">PHACADRAFT_186994</name>
</gene>
<dbReference type="HOGENOM" id="CLU_059054_2_1_1"/>
<feature type="transmembrane region" description="Helical" evidence="1">
    <location>
        <begin position="74"/>
        <end position="96"/>
    </location>
</feature>
<dbReference type="OrthoDB" id="2742220at2759"/>